<proteinExistence type="predicted"/>
<accession>A0A0C9LZ64</accession>
<sequence length="66" mass="6922">MSHNIATSVSFEDENEGDATDSKAYGNGGTANNAVEAKVINGHAGQEATDAAAYLQLQNTAKFEYI</sequence>
<reference evidence="2" key="1">
    <citation type="submission" date="2014-09" db="EMBL/GenBank/DDBJ databases">
        <title>Draft genome sequence of an oleaginous Mucoromycotina fungus Mucor ambiguus NBRC6742.</title>
        <authorList>
            <person name="Takeda I."/>
            <person name="Yamane N."/>
            <person name="Morita T."/>
            <person name="Tamano K."/>
            <person name="Machida M."/>
            <person name="Baker S."/>
            <person name="Koike H."/>
        </authorList>
    </citation>
    <scope>NUCLEOTIDE SEQUENCE</scope>
    <source>
        <strain evidence="2">NBRC 6742</strain>
    </source>
</reference>
<feature type="compositionally biased region" description="Polar residues" evidence="1">
    <location>
        <begin position="1"/>
        <end position="10"/>
    </location>
</feature>
<name>A0A0C9LZ64_9FUNG</name>
<keyword evidence="3" id="KW-1185">Reference proteome</keyword>
<feature type="region of interest" description="Disordered" evidence="1">
    <location>
        <begin position="1"/>
        <end position="30"/>
    </location>
</feature>
<gene>
    <name evidence="2" type="ORF">MAM1_0808c11261</name>
</gene>
<organism evidence="2">
    <name type="scientific">Mucor ambiguus</name>
    <dbReference type="NCBI Taxonomy" id="91626"/>
    <lineage>
        <taxon>Eukaryota</taxon>
        <taxon>Fungi</taxon>
        <taxon>Fungi incertae sedis</taxon>
        <taxon>Mucoromycota</taxon>
        <taxon>Mucoromycotina</taxon>
        <taxon>Mucoromycetes</taxon>
        <taxon>Mucorales</taxon>
        <taxon>Mucorineae</taxon>
        <taxon>Mucoraceae</taxon>
        <taxon>Mucor</taxon>
    </lineage>
</organism>
<evidence type="ECO:0000256" key="1">
    <source>
        <dbReference type="SAM" id="MobiDB-lite"/>
    </source>
</evidence>
<evidence type="ECO:0000313" key="2">
    <source>
        <dbReference type="EMBL" id="GAN11680.1"/>
    </source>
</evidence>
<protein>
    <submittedName>
        <fullName evidence="2">Uncharacterized protein</fullName>
    </submittedName>
</protein>
<evidence type="ECO:0000313" key="3">
    <source>
        <dbReference type="Proteomes" id="UP000053815"/>
    </source>
</evidence>
<dbReference type="AlphaFoldDB" id="A0A0C9LZ64"/>
<dbReference type="Proteomes" id="UP000053815">
    <property type="component" value="Unassembled WGS sequence"/>
</dbReference>
<dbReference type="EMBL" id="DF837097">
    <property type="protein sequence ID" value="GAN11680.1"/>
    <property type="molecule type" value="Genomic_DNA"/>
</dbReference>